<dbReference type="AlphaFoldDB" id="A0A1M6X6E7"/>
<sequence length="184" mass="21958">MAFWNKINYPRTFIPLGIFCLIVIVIALSWWKAVSLSSGKSFDITPENYQIPVYPKAKVTNRFSRLDRQAKGLDFKVRQNFPARDLRDFYEKEMKALGWSPYQDRKNKKSDRTWMGRVSRSKENPRYIAEYTADWIHYGRLEKARLMLSYSWTDYEDRSKIDYSNNQNLSGTITITPYAKRRFH</sequence>
<keyword evidence="3" id="KW-1185">Reference proteome</keyword>
<gene>
    <name evidence="2" type="ORF">SAMN02745216_04476</name>
</gene>
<evidence type="ECO:0000313" key="3">
    <source>
        <dbReference type="Proteomes" id="UP000183994"/>
    </source>
</evidence>
<name>A0A1M6X6E7_9BACT</name>
<dbReference type="OrthoDB" id="9862763at2"/>
<keyword evidence="1" id="KW-0812">Transmembrane</keyword>
<dbReference type="STRING" id="1121393.SAMN02745216_04476"/>
<dbReference type="EMBL" id="FQZU01000041">
    <property type="protein sequence ID" value="SHL01493.1"/>
    <property type="molecule type" value="Genomic_DNA"/>
</dbReference>
<proteinExistence type="predicted"/>
<protein>
    <submittedName>
        <fullName evidence="2">Uncharacterized protein</fullName>
    </submittedName>
</protein>
<dbReference type="RefSeq" id="WP_073478470.1">
    <property type="nucleotide sequence ID" value="NZ_FQZU01000041.1"/>
</dbReference>
<keyword evidence="1" id="KW-0472">Membrane</keyword>
<organism evidence="2 3">
    <name type="scientific">Desulfatibacillum alkenivorans DSM 16219</name>
    <dbReference type="NCBI Taxonomy" id="1121393"/>
    <lineage>
        <taxon>Bacteria</taxon>
        <taxon>Pseudomonadati</taxon>
        <taxon>Thermodesulfobacteriota</taxon>
        <taxon>Desulfobacteria</taxon>
        <taxon>Desulfobacterales</taxon>
        <taxon>Desulfatibacillaceae</taxon>
        <taxon>Desulfatibacillum</taxon>
    </lineage>
</organism>
<evidence type="ECO:0000313" key="2">
    <source>
        <dbReference type="EMBL" id="SHL01493.1"/>
    </source>
</evidence>
<keyword evidence="1" id="KW-1133">Transmembrane helix</keyword>
<accession>A0A1M6X6E7</accession>
<dbReference type="Proteomes" id="UP000183994">
    <property type="component" value="Unassembled WGS sequence"/>
</dbReference>
<feature type="transmembrane region" description="Helical" evidence="1">
    <location>
        <begin position="12"/>
        <end position="31"/>
    </location>
</feature>
<reference evidence="3" key="1">
    <citation type="submission" date="2016-11" db="EMBL/GenBank/DDBJ databases">
        <authorList>
            <person name="Varghese N."/>
            <person name="Submissions S."/>
        </authorList>
    </citation>
    <scope>NUCLEOTIDE SEQUENCE [LARGE SCALE GENOMIC DNA]</scope>
    <source>
        <strain evidence="3">DSM 16219</strain>
    </source>
</reference>
<evidence type="ECO:0000256" key="1">
    <source>
        <dbReference type="SAM" id="Phobius"/>
    </source>
</evidence>